<evidence type="ECO:0000256" key="1">
    <source>
        <dbReference type="SAM" id="MobiDB-lite"/>
    </source>
</evidence>
<dbReference type="AlphaFoldDB" id="A0A919A2M0"/>
<protein>
    <submittedName>
        <fullName evidence="2">Uncharacterized protein</fullName>
    </submittedName>
</protein>
<reference evidence="2" key="2">
    <citation type="submission" date="2020-09" db="EMBL/GenBank/DDBJ databases">
        <authorList>
            <person name="Sun Q."/>
            <person name="Ohkuma M."/>
        </authorList>
    </citation>
    <scope>NUCLEOTIDE SEQUENCE</scope>
    <source>
        <strain evidence="2">JCM 4784</strain>
    </source>
</reference>
<evidence type="ECO:0000313" key="2">
    <source>
        <dbReference type="EMBL" id="GHE84660.1"/>
    </source>
</evidence>
<evidence type="ECO:0000313" key="3">
    <source>
        <dbReference type="Proteomes" id="UP000608024"/>
    </source>
</evidence>
<feature type="compositionally biased region" description="Gly residues" evidence="1">
    <location>
        <begin position="21"/>
        <end position="35"/>
    </location>
</feature>
<gene>
    <name evidence="2" type="ORF">GCM10018785_60780</name>
</gene>
<reference evidence="2" key="1">
    <citation type="journal article" date="2014" name="Int. J. Syst. Evol. Microbiol.">
        <title>Complete genome sequence of Corynebacterium casei LMG S-19264T (=DSM 44701T), isolated from a smear-ripened cheese.</title>
        <authorList>
            <consortium name="US DOE Joint Genome Institute (JGI-PGF)"/>
            <person name="Walter F."/>
            <person name="Albersmeier A."/>
            <person name="Kalinowski J."/>
            <person name="Ruckert C."/>
        </authorList>
    </citation>
    <scope>NUCLEOTIDE SEQUENCE</scope>
    <source>
        <strain evidence="2">JCM 4784</strain>
    </source>
</reference>
<keyword evidence="3" id="KW-1185">Reference proteome</keyword>
<accession>A0A919A2M0</accession>
<dbReference type="EMBL" id="BNBT01000135">
    <property type="protein sequence ID" value="GHE84660.1"/>
    <property type="molecule type" value="Genomic_DNA"/>
</dbReference>
<organism evidence="2 3">
    <name type="scientific">Streptomyces longispororuber</name>
    <dbReference type="NCBI Taxonomy" id="68230"/>
    <lineage>
        <taxon>Bacteria</taxon>
        <taxon>Bacillati</taxon>
        <taxon>Actinomycetota</taxon>
        <taxon>Actinomycetes</taxon>
        <taxon>Kitasatosporales</taxon>
        <taxon>Streptomycetaceae</taxon>
        <taxon>Streptomyces</taxon>
    </lineage>
</organism>
<comment type="caution">
    <text evidence="2">The sequence shown here is derived from an EMBL/GenBank/DDBJ whole genome shotgun (WGS) entry which is preliminary data.</text>
</comment>
<sequence length="114" mass="11568">MSAGRRPGAISATAARNAAGTGSGLGISGPSGSGVTGPPVRMRATPVRYRLAAGEGSARDPAQVPGRTPGPPPPRPREGPGRAPGCHPGRLRPHPPQGPRPEFRTGQWAHEPVP</sequence>
<name>A0A919A2M0_9ACTN</name>
<feature type="region of interest" description="Disordered" evidence="1">
    <location>
        <begin position="1"/>
        <end position="114"/>
    </location>
</feature>
<proteinExistence type="predicted"/>
<dbReference type="Proteomes" id="UP000608024">
    <property type="component" value="Unassembled WGS sequence"/>
</dbReference>